<evidence type="ECO:0000313" key="5">
    <source>
        <dbReference type="Proteomes" id="UP000219286"/>
    </source>
</evidence>
<reference evidence="4 5" key="1">
    <citation type="journal article" date="2015" name="Genome Announc.">
        <title>Genome sequence and annotation of Trichoderma parareesei, the ancestor of the cellulase producer Trichoderma reesei.</title>
        <authorList>
            <person name="Yang D."/>
            <person name="Pomraning K."/>
            <person name="Kopchinskiy A."/>
            <person name="Karimi Aghcheh R."/>
            <person name="Atanasova L."/>
            <person name="Chenthamara K."/>
            <person name="Baker S.E."/>
            <person name="Zhang R."/>
            <person name="Shen Q."/>
            <person name="Freitag M."/>
            <person name="Kubicek C.P."/>
            <person name="Druzhinina I.S."/>
        </authorList>
    </citation>
    <scope>NUCLEOTIDE SEQUENCE [LARGE SCALE GENOMIC DNA]</scope>
    <source>
        <strain evidence="4 5">CBS 125925</strain>
    </source>
</reference>
<proteinExistence type="inferred from homology"/>
<sequence>MSDYTYAALYLYSSKVAAPVPLDNRASRTARRDKHARRPQSTSDAATLPSSSSQRHSRSSSSHSSSQLSKTSSSSSAHGPAASASVGLDSASPRLSPATSAASASANTAAATAAATNTSTTSTASAATTSRPSVGKISTSVGANISSSPPASSSAATAAASASSSSFSSSSHVPPPSSPAVAQTPTQSSSRASRTFSRLHRARLSGSASAVVDAAVAAAGRNANAASLPDQDPNKSSAALKPMTGFPTSRAESVSSASGQTTASSRTILSTDPSAADGLFLARPFVQRNGRTFLNDHTLAYPLPSDLTELHRQVLRTMLLIQVIGAPVLSPGLIKKPPQRVLEIGCGSGFWSTMCHHYFKSRGHGGISFTGIDIAPLAPDNSSSTSNDAMKPGGDMQWRFIQHDLRQIPWPVASDEYDLVMVKDVSYAVTNKLMPAFIEECVRLVKPGGTLEVWESDHAIRSLRPHVPTSTVSVEDAEEQAAAASLGAYVINPQTPLSVPSNNYIAEYNSWLSRALERLDINPLPCTVIGPTLLQEYETLGDVRSRRIALPLSEFRWEKEGIGGVVTTDAKPAESKGKEPPTPRLEKKTLTPGQIALRQTALLTQVQEIQALEPILREVSGKSQDEWDMWLTKMMSDLMDESGTALGECLEFGAWYAKKKKASA</sequence>
<feature type="region of interest" description="Disordered" evidence="2">
    <location>
        <begin position="165"/>
        <end position="198"/>
    </location>
</feature>
<keyword evidence="5" id="KW-1185">Reference proteome</keyword>
<dbReference type="CDD" id="cd02440">
    <property type="entry name" value="AdoMet_MTases"/>
    <property type="match status" value="1"/>
</dbReference>
<dbReference type="SUPFAM" id="SSF53335">
    <property type="entry name" value="S-adenosyl-L-methionine-dependent methyltransferases"/>
    <property type="match status" value="1"/>
</dbReference>
<dbReference type="EMBL" id="LFMI01000577">
    <property type="protein sequence ID" value="OTA05163.1"/>
    <property type="molecule type" value="Genomic_DNA"/>
</dbReference>
<dbReference type="OrthoDB" id="2013972at2759"/>
<comment type="similarity">
    <text evidence="1">Belongs to the methyltransferase superfamily. LaeA methyltransferase family.</text>
</comment>
<feature type="compositionally biased region" description="Low complexity" evidence="2">
    <location>
        <begin position="114"/>
        <end position="130"/>
    </location>
</feature>
<protein>
    <recommendedName>
        <fullName evidence="3">Methyltransferase domain-containing protein</fullName>
    </recommendedName>
</protein>
<gene>
    <name evidence="4" type="ORF">A9Z42_0057860</name>
</gene>
<evidence type="ECO:0000256" key="1">
    <source>
        <dbReference type="ARBA" id="ARBA00038158"/>
    </source>
</evidence>
<evidence type="ECO:0000259" key="3">
    <source>
        <dbReference type="Pfam" id="PF13649"/>
    </source>
</evidence>
<feature type="region of interest" description="Disordered" evidence="2">
    <location>
        <begin position="568"/>
        <end position="587"/>
    </location>
</feature>
<comment type="caution">
    <text evidence="4">The sequence shown here is derived from an EMBL/GenBank/DDBJ whole genome shotgun (WGS) entry which is preliminary data.</text>
</comment>
<dbReference type="PANTHER" id="PTHR43591:SF50">
    <property type="entry name" value="METHYLTRANSFERASE DOMAIN-CONTAINING PROTEIN-RELATED"/>
    <property type="match status" value="1"/>
</dbReference>
<evidence type="ECO:0000256" key="2">
    <source>
        <dbReference type="SAM" id="MobiDB-lite"/>
    </source>
</evidence>
<dbReference type="Pfam" id="PF13649">
    <property type="entry name" value="Methyltransf_25"/>
    <property type="match status" value="1"/>
</dbReference>
<evidence type="ECO:0000313" key="4">
    <source>
        <dbReference type="EMBL" id="OTA05163.1"/>
    </source>
</evidence>
<name>A0A2H2ZDE3_TRIPA</name>
<dbReference type="Gene3D" id="3.40.50.150">
    <property type="entry name" value="Vaccinia Virus protein VP39"/>
    <property type="match status" value="1"/>
</dbReference>
<feature type="domain" description="Methyltransferase" evidence="3">
    <location>
        <begin position="341"/>
        <end position="449"/>
    </location>
</feature>
<feature type="compositionally biased region" description="Low complexity" evidence="2">
    <location>
        <begin position="47"/>
        <end position="85"/>
    </location>
</feature>
<organism evidence="4 5">
    <name type="scientific">Trichoderma parareesei</name>
    <name type="common">Filamentous fungus</name>
    <dbReference type="NCBI Taxonomy" id="858221"/>
    <lineage>
        <taxon>Eukaryota</taxon>
        <taxon>Fungi</taxon>
        <taxon>Dikarya</taxon>
        <taxon>Ascomycota</taxon>
        <taxon>Pezizomycotina</taxon>
        <taxon>Sordariomycetes</taxon>
        <taxon>Hypocreomycetidae</taxon>
        <taxon>Hypocreales</taxon>
        <taxon>Hypocreaceae</taxon>
        <taxon>Trichoderma</taxon>
    </lineage>
</organism>
<feature type="region of interest" description="Disordered" evidence="2">
    <location>
        <begin position="222"/>
        <end position="270"/>
    </location>
</feature>
<accession>A0A2H2ZDE3</accession>
<feature type="region of interest" description="Disordered" evidence="2">
    <location>
        <begin position="20"/>
        <end position="99"/>
    </location>
</feature>
<feature type="compositionally biased region" description="Basic residues" evidence="2">
    <location>
        <begin position="28"/>
        <end position="38"/>
    </location>
</feature>
<dbReference type="InterPro" id="IPR041698">
    <property type="entry name" value="Methyltransf_25"/>
</dbReference>
<feature type="region of interest" description="Disordered" evidence="2">
    <location>
        <begin position="114"/>
        <end position="135"/>
    </location>
</feature>
<feature type="compositionally biased region" description="Basic and acidic residues" evidence="2">
    <location>
        <begin position="571"/>
        <end position="587"/>
    </location>
</feature>
<dbReference type="AlphaFoldDB" id="A0A2H2ZDE3"/>
<dbReference type="InterPro" id="IPR029063">
    <property type="entry name" value="SAM-dependent_MTases_sf"/>
</dbReference>
<dbReference type="PANTHER" id="PTHR43591">
    <property type="entry name" value="METHYLTRANSFERASE"/>
    <property type="match status" value="1"/>
</dbReference>
<feature type="compositionally biased region" description="Polar residues" evidence="2">
    <location>
        <begin position="246"/>
        <end position="270"/>
    </location>
</feature>
<feature type="compositionally biased region" description="Polar residues" evidence="2">
    <location>
        <begin position="183"/>
        <end position="196"/>
    </location>
</feature>
<dbReference type="Proteomes" id="UP000219286">
    <property type="component" value="Unassembled WGS sequence"/>
</dbReference>